<evidence type="ECO:0000313" key="1">
    <source>
        <dbReference type="EMBL" id="CAK9277517.1"/>
    </source>
</evidence>
<accession>A0ABP0XFR9</accession>
<evidence type="ECO:0000313" key="2">
    <source>
        <dbReference type="Proteomes" id="UP001497444"/>
    </source>
</evidence>
<keyword evidence="2" id="KW-1185">Reference proteome</keyword>
<gene>
    <name evidence="1" type="ORF">CSSPJE1EN1_LOCUS22995</name>
</gene>
<organism evidence="1 2">
    <name type="scientific">Sphagnum jensenii</name>
    <dbReference type="NCBI Taxonomy" id="128206"/>
    <lineage>
        <taxon>Eukaryota</taxon>
        <taxon>Viridiplantae</taxon>
        <taxon>Streptophyta</taxon>
        <taxon>Embryophyta</taxon>
        <taxon>Bryophyta</taxon>
        <taxon>Sphagnophytina</taxon>
        <taxon>Sphagnopsida</taxon>
        <taxon>Sphagnales</taxon>
        <taxon>Sphagnaceae</taxon>
        <taxon>Sphagnum</taxon>
    </lineage>
</organism>
<name>A0ABP0XFR9_9BRYO</name>
<dbReference type="EMBL" id="OZ020103">
    <property type="protein sequence ID" value="CAK9277517.1"/>
    <property type="molecule type" value="Genomic_DNA"/>
</dbReference>
<reference evidence="1" key="1">
    <citation type="submission" date="2024-02" db="EMBL/GenBank/DDBJ databases">
        <authorList>
            <consortium name="ELIXIR-Norway"/>
            <consortium name="Elixir Norway"/>
        </authorList>
    </citation>
    <scope>NUCLEOTIDE SEQUENCE</scope>
</reference>
<protein>
    <submittedName>
        <fullName evidence="1">Uncharacterized protein</fullName>
    </submittedName>
</protein>
<sequence>MAYGIGISIGKQMVFVQWGVVSHLSPPGGQDGRTGGDGAARATESAFAASSEHHDSALCRCGPPSLPLSHCVSVHALVVVIVVLSRSFLDSCCVLSRGLCNLEIFFAGCAAGG</sequence>
<proteinExistence type="predicted"/>
<dbReference type="Proteomes" id="UP001497444">
    <property type="component" value="Chromosome 8"/>
</dbReference>